<dbReference type="EMBL" id="VOIH02000008">
    <property type="protein sequence ID" value="KAF3439108.1"/>
    <property type="molecule type" value="Genomic_DNA"/>
</dbReference>
<protein>
    <submittedName>
        <fullName evidence="1">Uncharacterized protein</fullName>
    </submittedName>
</protein>
<organism evidence="1 2">
    <name type="scientific">Rhamnella rubrinervis</name>
    <dbReference type="NCBI Taxonomy" id="2594499"/>
    <lineage>
        <taxon>Eukaryota</taxon>
        <taxon>Viridiplantae</taxon>
        <taxon>Streptophyta</taxon>
        <taxon>Embryophyta</taxon>
        <taxon>Tracheophyta</taxon>
        <taxon>Spermatophyta</taxon>
        <taxon>Magnoliopsida</taxon>
        <taxon>eudicotyledons</taxon>
        <taxon>Gunneridae</taxon>
        <taxon>Pentapetalae</taxon>
        <taxon>rosids</taxon>
        <taxon>fabids</taxon>
        <taxon>Rosales</taxon>
        <taxon>Rhamnaceae</taxon>
        <taxon>rhamnoid group</taxon>
        <taxon>Rhamneae</taxon>
        <taxon>Rhamnella</taxon>
    </lineage>
</organism>
<accession>A0A8K0GVP0</accession>
<sequence length="221" mass="24618">MGRDTICGRNHEVDTVDSLPKVHSDGGRDPQDHIIHFKRAMIPTCIPDQSGACAGVTISLSGRLCFGCLPSYGVDSFHLARLFDPFASDRQYRKDGMIYLGFSEKESLRDNIQRFNDMKARTFVVLEEEAPWASVAVKEGIAIRGEESELIPPRLGIIGSENILGTKRWPRRVEGVGRIEAYRADPYAQVSAGEDPDIVFLWRTLVARSTPSVGNLGRWNL</sequence>
<reference evidence="1" key="1">
    <citation type="submission" date="2020-03" db="EMBL/GenBank/DDBJ databases">
        <title>A high-quality chromosome-level genome assembly of a woody plant with both climbing and erect habits, Rhamnella rubrinervis.</title>
        <authorList>
            <person name="Lu Z."/>
            <person name="Yang Y."/>
            <person name="Zhu X."/>
            <person name="Sun Y."/>
        </authorList>
    </citation>
    <scope>NUCLEOTIDE SEQUENCE</scope>
    <source>
        <strain evidence="1">BYM</strain>
        <tissue evidence="1">Leaf</tissue>
    </source>
</reference>
<dbReference type="Proteomes" id="UP000796880">
    <property type="component" value="Unassembled WGS sequence"/>
</dbReference>
<proteinExistence type="predicted"/>
<gene>
    <name evidence="1" type="ORF">FNV43_RR17383</name>
</gene>
<evidence type="ECO:0000313" key="2">
    <source>
        <dbReference type="Proteomes" id="UP000796880"/>
    </source>
</evidence>
<comment type="caution">
    <text evidence="1">The sequence shown here is derived from an EMBL/GenBank/DDBJ whole genome shotgun (WGS) entry which is preliminary data.</text>
</comment>
<name>A0A8K0GVP0_9ROSA</name>
<keyword evidence="2" id="KW-1185">Reference proteome</keyword>
<dbReference type="AlphaFoldDB" id="A0A8K0GVP0"/>
<evidence type="ECO:0000313" key="1">
    <source>
        <dbReference type="EMBL" id="KAF3439108.1"/>
    </source>
</evidence>